<comment type="cofactor">
    <cofactor evidence="1">
        <name>Zn(2+)</name>
        <dbReference type="ChEBI" id="CHEBI:29105"/>
    </cofactor>
</comment>
<dbReference type="GO" id="GO:0009231">
    <property type="term" value="P:riboflavin biosynthetic process"/>
    <property type="evidence" value="ECO:0007669"/>
    <property type="project" value="TreeGrafter"/>
</dbReference>
<feature type="region of interest" description="Disordered" evidence="6">
    <location>
        <begin position="1"/>
        <end position="25"/>
    </location>
</feature>
<evidence type="ECO:0000256" key="3">
    <source>
        <dbReference type="ARBA" id="ARBA00022801"/>
    </source>
</evidence>
<dbReference type="GO" id="GO:0046872">
    <property type="term" value="F:metal ion binding"/>
    <property type="evidence" value="ECO:0007669"/>
    <property type="project" value="UniProtKB-KW"/>
</dbReference>
<dbReference type="SUPFAM" id="SSF102215">
    <property type="entry name" value="Creatininase"/>
    <property type="match status" value="1"/>
</dbReference>
<evidence type="ECO:0000256" key="4">
    <source>
        <dbReference type="ARBA" id="ARBA00022833"/>
    </source>
</evidence>
<dbReference type="InterPro" id="IPR024087">
    <property type="entry name" value="Creatininase-like_sf"/>
</dbReference>
<dbReference type="InterPro" id="IPR014729">
    <property type="entry name" value="Rossmann-like_a/b/a_fold"/>
</dbReference>
<evidence type="ECO:0000256" key="1">
    <source>
        <dbReference type="ARBA" id="ARBA00001947"/>
    </source>
</evidence>
<dbReference type="EMBL" id="UPXX01000015">
    <property type="protein sequence ID" value="VBB42762.1"/>
    <property type="molecule type" value="Genomic_DNA"/>
</dbReference>
<proteinExistence type="inferred from homology"/>
<evidence type="ECO:0000313" key="7">
    <source>
        <dbReference type="EMBL" id="VBB42762.1"/>
    </source>
</evidence>
<protein>
    <submittedName>
        <fullName evidence="7">Creatininase</fullName>
        <ecNumber evidence="7">3.5.2.10</ecNumber>
    </submittedName>
</protein>
<dbReference type="AlphaFoldDB" id="A0A653A514"/>
<dbReference type="PANTHER" id="PTHR35005:SF1">
    <property type="entry name" value="2-AMINO-5-FORMYLAMINO-6-RIBOSYLAMINOPYRIMIDIN-4(3H)-ONE 5'-MONOPHOSPHATE DEFORMYLASE"/>
    <property type="match status" value="1"/>
</dbReference>
<sequence length="809" mass="91003">MTRNNRKLPGMEQGARIGDKSDSGREGTLDDLKVIERLEIGPVRIEPRRVSAPYRVVREGGEETNELIYRFEEDVFEKDEAASLNLGSVMCAQVALNYGLFCGEIVFNGWFDDHDRRFLQRMCANTAREIYVKKLLEPNPFLTGAAARMGVERREDYGQAVLRFELPPTGHARESGPQARPPWKVSPGRHLVLSSGGKDSLLSYGLLKEIGCEVHPVFVNESGRHWFTALNAYRYFSAGVPATARVWTNADRIFNWMLRHLPFVRADFADIRSDEYPIRLWTVAVFLFGVLPLARKRGIGRIVVGDEYDTTRRYSHRGITHYDGLYDQSRWFDNALTRYYHRKGWGLCQFSILRPLSEILIQKTLLERYPELQARQVSCHAAHKDGDRVRPCGRCEKCRRIVGMIEAVGGDPHRCGYTDEQVAFCLKALAEKGAHQESAGVQHLLYLLRRKGHEGIAGPSGMHVRPRPEVMKIRFDPERSPPEEIPRDLRLPLLTIYGAHADGAVKRNGRLWIPVDPMSDPVLSRPYPFEPPDRFAVDGAESGGGSGDPSKHFLLGDLTWPEAKKRFREVDVALLPVGAIEQHGPHLPLDTDAFDAEYLTHQVALRCSDPRPVVLPLIPYGVSYHHDDFSGTIGVSPDSLSRIVYDVGMSAARNGVTKLVIINGHGGNIPALHFAAQMINRDAHIFTCVDTGESSDADIEAIAETPNDVHAGEIETSTSLAVRPEGVRMQAARKFVPRFSSRYLDFSSKRGVGWYAHTAKLSPSGVLGDPTRATAEKGRRMWEQMIRNLVEFVEHLKGLTLDELYQRRY</sequence>
<dbReference type="GO" id="GO:0016811">
    <property type="term" value="F:hydrolase activity, acting on carbon-nitrogen (but not peptide) bonds, in linear amides"/>
    <property type="evidence" value="ECO:0007669"/>
    <property type="project" value="TreeGrafter"/>
</dbReference>
<accession>A0A653A514</accession>
<evidence type="ECO:0000256" key="5">
    <source>
        <dbReference type="ARBA" id="ARBA00024029"/>
    </source>
</evidence>
<dbReference type="Gene3D" id="3.40.50.620">
    <property type="entry name" value="HUPs"/>
    <property type="match status" value="1"/>
</dbReference>
<dbReference type="EC" id="3.5.2.10" evidence="7"/>
<dbReference type="PANTHER" id="PTHR35005">
    <property type="entry name" value="3-DEHYDRO-SCYLLO-INOSOSE HYDROLASE"/>
    <property type="match status" value="1"/>
</dbReference>
<dbReference type="Gene3D" id="3.40.50.10310">
    <property type="entry name" value="Creatininase"/>
    <property type="match status" value="1"/>
</dbReference>
<name>A0A653A514_UNCDX</name>
<keyword evidence="2" id="KW-0479">Metal-binding</keyword>
<comment type="similarity">
    <text evidence="5">Belongs to the creatininase superfamily.</text>
</comment>
<keyword evidence="4" id="KW-0862">Zinc</keyword>
<gene>
    <name evidence="7" type="ORF">TRIP_B220010</name>
</gene>
<organism evidence="7">
    <name type="scientific">Uncultured Desulfatiglans sp</name>
    <dbReference type="NCBI Taxonomy" id="1748965"/>
    <lineage>
        <taxon>Bacteria</taxon>
        <taxon>Pseudomonadati</taxon>
        <taxon>Thermodesulfobacteriota</taxon>
        <taxon>Desulfobacteria</taxon>
        <taxon>Desulfatiglandales</taxon>
        <taxon>Desulfatiglandaceae</taxon>
        <taxon>Desulfatiglans</taxon>
        <taxon>environmental samples</taxon>
    </lineage>
</organism>
<dbReference type="GO" id="GO:0047789">
    <property type="term" value="F:creatininase activity"/>
    <property type="evidence" value="ECO:0007669"/>
    <property type="project" value="UniProtKB-EC"/>
</dbReference>
<evidence type="ECO:0000256" key="2">
    <source>
        <dbReference type="ARBA" id="ARBA00022723"/>
    </source>
</evidence>
<keyword evidence="3 7" id="KW-0378">Hydrolase</keyword>
<reference evidence="7" key="1">
    <citation type="submission" date="2018-07" db="EMBL/GenBank/DDBJ databases">
        <authorList>
            <consortium name="Genoscope - CEA"/>
            <person name="William W."/>
        </authorList>
    </citation>
    <scope>NUCLEOTIDE SEQUENCE</scope>
    <source>
        <strain evidence="7">IK1</strain>
    </source>
</reference>
<evidence type="ECO:0000256" key="6">
    <source>
        <dbReference type="SAM" id="MobiDB-lite"/>
    </source>
</evidence>
<dbReference type="InterPro" id="IPR003785">
    <property type="entry name" value="Creatininase/forma_Hydrolase"/>
</dbReference>
<dbReference type="Pfam" id="PF02633">
    <property type="entry name" value="Creatininase"/>
    <property type="match status" value="1"/>
</dbReference>
<dbReference type="SUPFAM" id="SSF52402">
    <property type="entry name" value="Adenine nucleotide alpha hydrolases-like"/>
    <property type="match status" value="1"/>
</dbReference>